<comment type="caution">
    <text evidence="1">The sequence shown here is derived from an EMBL/GenBank/DDBJ whole genome shotgun (WGS) entry which is preliminary data.</text>
</comment>
<name>A0AAD9H324_9PEZI</name>
<gene>
    <name evidence="1" type="ORF">LX32DRAFT_646972</name>
</gene>
<keyword evidence="2" id="KW-1185">Reference proteome</keyword>
<evidence type="ECO:0000313" key="2">
    <source>
        <dbReference type="Proteomes" id="UP001232148"/>
    </source>
</evidence>
<dbReference type="Proteomes" id="UP001232148">
    <property type="component" value="Unassembled WGS sequence"/>
</dbReference>
<reference evidence="1" key="1">
    <citation type="submission" date="2021-06" db="EMBL/GenBank/DDBJ databases">
        <title>Comparative genomics, transcriptomics and evolutionary studies reveal genomic signatures of adaptation to plant cell wall in hemibiotrophic fungi.</title>
        <authorList>
            <consortium name="DOE Joint Genome Institute"/>
            <person name="Baroncelli R."/>
            <person name="Diaz J.F."/>
            <person name="Benocci T."/>
            <person name="Peng M."/>
            <person name="Battaglia E."/>
            <person name="Haridas S."/>
            <person name="Andreopoulos W."/>
            <person name="Labutti K."/>
            <person name="Pangilinan J."/>
            <person name="Floch G.L."/>
            <person name="Makela M.R."/>
            <person name="Henrissat B."/>
            <person name="Grigoriev I.V."/>
            <person name="Crouch J.A."/>
            <person name="De Vries R.P."/>
            <person name="Sukno S.A."/>
            <person name="Thon M.R."/>
        </authorList>
    </citation>
    <scope>NUCLEOTIDE SEQUENCE</scope>
    <source>
        <strain evidence="1">MAFF235873</strain>
    </source>
</reference>
<organism evidence="1 2">
    <name type="scientific">Colletotrichum zoysiae</name>
    <dbReference type="NCBI Taxonomy" id="1216348"/>
    <lineage>
        <taxon>Eukaryota</taxon>
        <taxon>Fungi</taxon>
        <taxon>Dikarya</taxon>
        <taxon>Ascomycota</taxon>
        <taxon>Pezizomycotina</taxon>
        <taxon>Sordariomycetes</taxon>
        <taxon>Hypocreomycetidae</taxon>
        <taxon>Glomerellales</taxon>
        <taxon>Glomerellaceae</taxon>
        <taxon>Colletotrichum</taxon>
        <taxon>Colletotrichum graminicola species complex</taxon>
    </lineage>
</organism>
<protein>
    <submittedName>
        <fullName evidence="1">Uncharacterized protein</fullName>
    </submittedName>
</protein>
<dbReference type="AlphaFoldDB" id="A0AAD9H324"/>
<proteinExistence type="predicted"/>
<dbReference type="EMBL" id="MU843162">
    <property type="protein sequence ID" value="KAK2020871.1"/>
    <property type="molecule type" value="Genomic_DNA"/>
</dbReference>
<sequence>MRALGQRDSSHRRSNGVLFLSGVAREVLAFCFLALRRVASFSDFTISKPIAGTAISNRGHARAEGVAESVAAGPAVSRPGVGPQPLGLQKGGVNNVYSWPEEDAFQRGA</sequence>
<evidence type="ECO:0000313" key="1">
    <source>
        <dbReference type="EMBL" id="KAK2020871.1"/>
    </source>
</evidence>
<accession>A0AAD9H324</accession>